<evidence type="ECO:0000313" key="2">
    <source>
        <dbReference type="Proteomes" id="UP001162992"/>
    </source>
</evidence>
<name>A0ACC2AJX9_DIPCM</name>
<proteinExistence type="predicted"/>
<comment type="caution">
    <text evidence="1">The sequence shown here is derived from an EMBL/GenBank/DDBJ whole genome shotgun (WGS) entry which is preliminary data.</text>
</comment>
<dbReference type="EMBL" id="CM055112">
    <property type="protein sequence ID" value="KAJ7517767.1"/>
    <property type="molecule type" value="Genomic_DNA"/>
</dbReference>
<protein>
    <submittedName>
        <fullName evidence="1">Uncharacterized protein</fullName>
    </submittedName>
</protein>
<accession>A0ACC2AJX9</accession>
<gene>
    <name evidence="1" type="ORF">O6H91_21G039700</name>
</gene>
<keyword evidence="2" id="KW-1185">Reference proteome</keyword>
<dbReference type="Proteomes" id="UP001162992">
    <property type="component" value="Chromosome 21"/>
</dbReference>
<reference evidence="2" key="1">
    <citation type="journal article" date="2024" name="Proc. Natl. Acad. Sci. U.S.A.">
        <title>Extraordinary preservation of gene collinearity over three hundred million years revealed in homosporous lycophytes.</title>
        <authorList>
            <person name="Li C."/>
            <person name="Wickell D."/>
            <person name="Kuo L.Y."/>
            <person name="Chen X."/>
            <person name="Nie B."/>
            <person name="Liao X."/>
            <person name="Peng D."/>
            <person name="Ji J."/>
            <person name="Jenkins J."/>
            <person name="Williams M."/>
            <person name="Shu S."/>
            <person name="Plott C."/>
            <person name="Barry K."/>
            <person name="Rajasekar S."/>
            <person name="Grimwood J."/>
            <person name="Han X."/>
            <person name="Sun S."/>
            <person name="Hou Z."/>
            <person name="He W."/>
            <person name="Dai G."/>
            <person name="Sun C."/>
            <person name="Schmutz J."/>
            <person name="Leebens-Mack J.H."/>
            <person name="Li F.W."/>
            <person name="Wang L."/>
        </authorList>
    </citation>
    <scope>NUCLEOTIDE SEQUENCE [LARGE SCALE GENOMIC DNA]</scope>
    <source>
        <strain evidence="2">cv. PW_Plant_1</strain>
    </source>
</reference>
<organism evidence="1 2">
    <name type="scientific">Diphasiastrum complanatum</name>
    <name type="common">Issler's clubmoss</name>
    <name type="synonym">Lycopodium complanatum</name>
    <dbReference type="NCBI Taxonomy" id="34168"/>
    <lineage>
        <taxon>Eukaryota</taxon>
        <taxon>Viridiplantae</taxon>
        <taxon>Streptophyta</taxon>
        <taxon>Embryophyta</taxon>
        <taxon>Tracheophyta</taxon>
        <taxon>Lycopodiopsida</taxon>
        <taxon>Lycopodiales</taxon>
        <taxon>Lycopodiaceae</taxon>
        <taxon>Lycopodioideae</taxon>
        <taxon>Diphasiastrum</taxon>
    </lineage>
</organism>
<sequence length="206" mass="22251">MGSDVIAENSQEGAVQSGSSDQQTGNNSYQLSVAIVHPTKDHTRFDVPAMYGQPSFATTPLTELAPRVAAILYSFIAFVVMAAAPQIDLKSSNYEAFNYVLAMNIITFVYSILQVAHWAYKFKYDETVLPKLVEVFITFACDQVLAYLLMSASSSGATSALLSKNACIGSEKFCVQIKASVSMSFLAFFSIAASSLLSGYQVLVSL</sequence>
<evidence type="ECO:0000313" key="1">
    <source>
        <dbReference type="EMBL" id="KAJ7517767.1"/>
    </source>
</evidence>